<reference evidence="1" key="1">
    <citation type="journal article" date="2022" name="bioRxiv">
        <title>Sequencing and chromosome-scale assembly of the giantPleurodeles waltlgenome.</title>
        <authorList>
            <person name="Brown T."/>
            <person name="Elewa A."/>
            <person name="Iarovenko S."/>
            <person name="Subramanian E."/>
            <person name="Araus A.J."/>
            <person name="Petzold A."/>
            <person name="Susuki M."/>
            <person name="Suzuki K.-i.T."/>
            <person name="Hayashi T."/>
            <person name="Toyoda A."/>
            <person name="Oliveira C."/>
            <person name="Osipova E."/>
            <person name="Leigh N.D."/>
            <person name="Simon A."/>
            <person name="Yun M.H."/>
        </authorList>
    </citation>
    <scope>NUCLEOTIDE SEQUENCE</scope>
    <source>
        <strain evidence="1">20211129_DDA</strain>
        <tissue evidence="1">Liver</tissue>
    </source>
</reference>
<dbReference type="GO" id="GO:0003676">
    <property type="term" value="F:nucleic acid binding"/>
    <property type="evidence" value="ECO:0007669"/>
    <property type="project" value="InterPro"/>
</dbReference>
<dbReference type="SUPFAM" id="SSF53098">
    <property type="entry name" value="Ribonuclease H-like"/>
    <property type="match status" value="1"/>
</dbReference>
<comment type="caution">
    <text evidence="1">The sequence shown here is derived from an EMBL/GenBank/DDBJ whole genome shotgun (WGS) entry which is preliminary data.</text>
</comment>
<evidence type="ECO:0000313" key="2">
    <source>
        <dbReference type="Proteomes" id="UP001066276"/>
    </source>
</evidence>
<dbReference type="InterPro" id="IPR036397">
    <property type="entry name" value="RNaseH_sf"/>
</dbReference>
<keyword evidence="2" id="KW-1185">Reference proteome</keyword>
<dbReference type="InterPro" id="IPR012337">
    <property type="entry name" value="RNaseH-like_sf"/>
</dbReference>
<dbReference type="Proteomes" id="UP001066276">
    <property type="component" value="Chromosome 11"/>
</dbReference>
<protein>
    <recommendedName>
        <fullName evidence="3">Integrase catalytic domain-containing protein</fullName>
    </recommendedName>
</protein>
<organism evidence="1 2">
    <name type="scientific">Pleurodeles waltl</name>
    <name type="common">Iberian ribbed newt</name>
    <dbReference type="NCBI Taxonomy" id="8319"/>
    <lineage>
        <taxon>Eukaryota</taxon>
        <taxon>Metazoa</taxon>
        <taxon>Chordata</taxon>
        <taxon>Craniata</taxon>
        <taxon>Vertebrata</taxon>
        <taxon>Euteleostomi</taxon>
        <taxon>Amphibia</taxon>
        <taxon>Batrachia</taxon>
        <taxon>Caudata</taxon>
        <taxon>Salamandroidea</taxon>
        <taxon>Salamandridae</taxon>
        <taxon>Pleurodelinae</taxon>
        <taxon>Pleurodeles</taxon>
    </lineage>
</organism>
<dbReference type="AlphaFoldDB" id="A0AAV7LHV0"/>
<accession>A0AAV7LHV0</accession>
<dbReference type="Gene3D" id="2.30.30.140">
    <property type="match status" value="1"/>
</dbReference>
<proteinExistence type="predicted"/>
<gene>
    <name evidence="1" type="ORF">NDU88_003199</name>
</gene>
<name>A0AAV7LHV0_PLEWA</name>
<evidence type="ECO:0000313" key="1">
    <source>
        <dbReference type="EMBL" id="KAJ1090059.1"/>
    </source>
</evidence>
<evidence type="ECO:0008006" key="3">
    <source>
        <dbReference type="Google" id="ProtNLM"/>
    </source>
</evidence>
<sequence>MASLGVQFHYSPSFHPKGNSVVERRNRDLKKSLTAKVLGMVRSWLNHMYGVQRALNNRRSLGGGHTSYECLLGTQVHVPDLDSPGVEAAEKPFDINERVTVLQELQQFCDDNASANPASVGIKDVAITSTGWIPKDRDLVREKVVVKMEFGPYYRAPVPVLRIHSTRTVILQPLPGSKENRFVSINNVKLHHVADPAKQTKRDNQ</sequence>
<dbReference type="EMBL" id="JANPWB010000015">
    <property type="protein sequence ID" value="KAJ1090059.1"/>
    <property type="molecule type" value="Genomic_DNA"/>
</dbReference>
<dbReference type="Gene3D" id="3.30.420.10">
    <property type="entry name" value="Ribonuclease H-like superfamily/Ribonuclease H"/>
    <property type="match status" value="1"/>
</dbReference>